<reference evidence="4" key="1">
    <citation type="journal article" date="2013" name="Genome Announc.">
        <title>Draft Genome Sequence of D-Branched-Chain Amino Acid Producer Lactobacillus otakiensis JCM 15040T, Isolated from a Traditional Japanese Pickle.</title>
        <authorList>
            <person name="Doi K."/>
            <person name="Mori K."/>
            <person name="Mutaguchi Y."/>
            <person name="Tashiro K."/>
            <person name="Fujino Y."/>
            <person name="Ohmori T."/>
            <person name="Kuhara S."/>
            <person name="Ohshima T."/>
        </authorList>
    </citation>
    <scope>NUCLEOTIDE SEQUENCE [LARGE SCALE GENOMIC DNA]</scope>
    <source>
        <strain evidence="4">JCM 15040</strain>
    </source>
</reference>
<dbReference type="OrthoDB" id="9966789at2"/>
<evidence type="ECO:0000313" key="4">
    <source>
        <dbReference type="Proteomes" id="UP000016361"/>
    </source>
</evidence>
<dbReference type="AlphaFoldDB" id="S4NAL0"/>
<keyword evidence="2" id="KW-0812">Transmembrane</keyword>
<dbReference type="EMBL" id="BASH01000001">
    <property type="protein sequence ID" value="GAD15639.1"/>
    <property type="molecule type" value="Genomic_DNA"/>
</dbReference>
<evidence type="ECO:0000256" key="1">
    <source>
        <dbReference type="SAM" id="MobiDB-lite"/>
    </source>
</evidence>
<dbReference type="RefSeq" id="WP_020280102.1">
    <property type="nucleotide sequence ID" value="NZ_AZED01000014.1"/>
</dbReference>
<feature type="region of interest" description="Disordered" evidence="1">
    <location>
        <begin position="61"/>
        <end position="81"/>
    </location>
</feature>
<evidence type="ECO:0000256" key="2">
    <source>
        <dbReference type="SAM" id="Phobius"/>
    </source>
</evidence>
<evidence type="ECO:0000313" key="3">
    <source>
        <dbReference type="EMBL" id="GAD15639.1"/>
    </source>
</evidence>
<gene>
    <name evidence="3" type="ORF">LOT_0177</name>
</gene>
<feature type="transmembrane region" description="Helical" evidence="2">
    <location>
        <begin position="32"/>
        <end position="57"/>
    </location>
</feature>
<proteinExistence type="predicted"/>
<keyword evidence="4" id="KW-1185">Reference proteome</keyword>
<name>S4NAL0_9LACO</name>
<keyword evidence="2" id="KW-0472">Membrane</keyword>
<dbReference type="eggNOG" id="ENOG5030BCH">
    <property type="taxonomic scope" value="Bacteria"/>
</dbReference>
<sequence>MKKSKLFLIIGAVILVLGVAFFVTKSWHMSVLSFALIWLIAIILIRLILTPLVVMIVRQRDQKKELREREENENGDHHSNP</sequence>
<dbReference type="Proteomes" id="UP000016361">
    <property type="component" value="Unassembled WGS sequence"/>
</dbReference>
<comment type="caution">
    <text evidence="3">The sequence shown here is derived from an EMBL/GenBank/DDBJ whole genome shotgun (WGS) entry which is preliminary data.</text>
</comment>
<protein>
    <submittedName>
        <fullName evidence="3">Uncharacterized protein</fullName>
    </submittedName>
</protein>
<dbReference type="STRING" id="1423780.FD05_GL001451"/>
<keyword evidence="2" id="KW-1133">Transmembrane helix</keyword>
<dbReference type="GeneID" id="301048681"/>
<organism evidence="3 4">
    <name type="scientific">Lentilactobacillus otakiensis DSM 19908 = JCM 15040</name>
    <dbReference type="NCBI Taxonomy" id="1423780"/>
    <lineage>
        <taxon>Bacteria</taxon>
        <taxon>Bacillati</taxon>
        <taxon>Bacillota</taxon>
        <taxon>Bacilli</taxon>
        <taxon>Lactobacillales</taxon>
        <taxon>Lactobacillaceae</taxon>
        <taxon>Lentilactobacillus</taxon>
    </lineage>
</organism>
<accession>S4NAL0</accession>